<gene>
    <name evidence="1" type="ORF">I603_1677</name>
</gene>
<dbReference type="AlphaFoldDB" id="A0A1A7BFK2"/>
<dbReference type="EMBL" id="LZYB01000003">
    <property type="protein sequence ID" value="OBV11269.1"/>
    <property type="molecule type" value="Genomic_DNA"/>
</dbReference>
<comment type="caution">
    <text evidence="1">The sequence shown here is derived from an EMBL/GenBank/DDBJ whole genome shotgun (WGS) entry which is preliminary data.</text>
</comment>
<organism evidence="1 2">
    <name type="scientific">Erythrobacter dokdonensis DSW-74</name>
    <dbReference type="NCBI Taxonomy" id="1300349"/>
    <lineage>
        <taxon>Bacteria</taxon>
        <taxon>Pseudomonadati</taxon>
        <taxon>Pseudomonadota</taxon>
        <taxon>Alphaproteobacteria</taxon>
        <taxon>Sphingomonadales</taxon>
        <taxon>Erythrobacteraceae</taxon>
        <taxon>Erythrobacter/Porphyrobacter group</taxon>
        <taxon>Erythrobacter</taxon>
    </lineage>
</organism>
<name>A0A1A7BFK2_9SPHN</name>
<keyword evidence="2" id="KW-1185">Reference proteome</keyword>
<proteinExistence type="predicted"/>
<dbReference type="Proteomes" id="UP000092484">
    <property type="component" value="Unassembled WGS sequence"/>
</dbReference>
<evidence type="ECO:0000313" key="2">
    <source>
        <dbReference type="Proteomes" id="UP000092484"/>
    </source>
</evidence>
<protein>
    <submittedName>
        <fullName evidence="1">Uncharacterized protein</fullName>
    </submittedName>
</protein>
<reference evidence="1 2" key="1">
    <citation type="submission" date="2016-06" db="EMBL/GenBank/DDBJ databases">
        <title>Genome sequence of Porphyrobacter dokdonensis DSW-74.</title>
        <authorList>
            <person name="Kim J.F."/>
            <person name="Song J.Y."/>
        </authorList>
    </citation>
    <scope>NUCLEOTIDE SEQUENCE [LARGE SCALE GENOMIC DNA]</scope>
    <source>
        <strain evidence="1 2">DSW-74</strain>
    </source>
</reference>
<accession>A0A1A7BFK2</accession>
<evidence type="ECO:0000313" key="1">
    <source>
        <dbReference type="EMBL" id="OBV11269.1"/>
    </source>
</evidence>
<sequence length="46" mass="4604">MRDAGMALARAGDAVPLGSGSVSAMAVLARRYSKVSLSRSGVVPAN</sequence>